<proteinExistence type="predicted"/>
<organism evidence="1 2">
    <name type="scientific">Bacillus thuringiensis subsp. medellin</name>
    <dbReference type="NCBI Taxonomy" id="79672"/>
    <lineage>
        <taxon>Bacteria</taxon>
        <taxon>Bacillati</taxon>
        <taxon>Bacillota</taxon>
        <taxon>Bacilli</taxon>
        <taxon>Bacillales</taxon>
        <taxon>Bacillaceae</taxon>
        <taxon>Bacillus</taxon>
        <taxon>Bacillus cereus group</taxon>
    </lineage>
</organism>
<dbReference type="AlphaFoldDB" id="A0A9X6N7Z0"/>
<reference evidence="1 2" key="1">
    <citation type="submission" date="2016-10" db="EMBL/GenBank/DDBJ databases">
        <title>Comparative genomics of Bacillus thuringiensis reveals a path to pathogens against multiple invertebrate hosts.</title>
        <authorList>
            <person name="Zheng J."/>
            <person name="Gao Q."/>
            <person name="Liu H."/>
            <person name="Peng D."/>
            <person name="Ruan L."/>
            <person name="Sun M."/>
        </authorList>
    </citation>
    <scope>NUCLEOTIDE SEQUENCE [LARGE SCALE GENOMIC DNA]</scope>
    <source>
        <strain evidence="1">T30001</strain>
    </source>
</reference>
<protein>
    <submittedName>
        <fullName evidence="1">DNA-packaging protein</fullName>
    </submittedName>
</protein>
<dbReference type="Proteomes" id="UP000195160">
    <property type="component" value="Unassembled WGS sequence"/>
</dbReference>
<evidence type="ECO:0000313" key="2">
    <source>
        <dbReference type="Proteomes" id="UP000195160"/>
    </source>
</evidence>
<evidence type="ECO:0000313" key="1">
    <source>
        <dbReference type="EMBL" id="OUC03836.1"/>
    </source>
</evidence>
<dbReference type="EMBL" id="MOOV01000013">
    <property type="protein sequence ID" value="OUC03836.1"/>
    <property type="molecule type" value="Genomic_DNA"/>
</dbReference>
<sequence>MMIDVVKKAVRISHNALDDELEDLIEASRYDLKLSGVSHLKANDDNDPLIKRAVITYVKANFISDAKEAERFLASYNMLKNHLTLAGDYK</sequence>
<accession>A0A9X6N7Z0</accession>
<dbReference type="InterPro" id="IPR006450">
    <property type="entry name" value="Phage_HK97_gp6-like"/>
</dbReference>
<name>A0A9X6N7Z0_BACTV</name>
<dbReference type="RefSeq" id="WP_114556477.1">
    <property type="nucleotide sequence ID" value="NZ_MOOV01000013.1"/>
</dbReference>
<dbReference type="NCBIfam" id="TIGR01560">
    <property type="entry name" value="put_DNA_pack"/>
    <property type="match status" value="1"/>
</dbReference>
<dbReference type="InterPro" id="IPR056951">
    <property type="entry name" value="Phage_connect_2"/>
</dbReference>
<gene>
    <name evidence="1" type="ORF">BK784_01285</name>
</gene>
<comment type="caution">
    <text evidence="1">The sequence shown here is derived from an EMBL/GenBank/DDBJ whole genome shotgun (WGS) entry which is preliminary data.</text>
</comment>
<dbReference type="Pfam" id="PF24829">
    <property type="entry name" value="Phage_connect_2"/>
    <property type="match status" value="1"/>
</dbReference>